<proteinExistence type="predicted"/>
<dbReference type="EMBL" id="AZDA01000090">
    <property type="protein sequence ID" value="KRK34654.1"/>
    <property type="molecule type" value="Genomic_DNA"/>
</dbReference>
<gene>
    <name evidence="1" type="ORF">FC07_GL000406</name>
</gene>
<dbReference type="STRING" id="1423726.FC07_GL000406"/>
<dbReference type="AlphaFoldDB" id="A0A0R1GKX6"/>
<organism evidence="1 2">
    <name type="scientific">Loigolactobacillus bifermentans DSM 20003</name>
    <dbReference type="NCBI Taxonomy" id="1423726"/>
    <lineage>
        <taxon>Bacteria</taxon>
        <taxon>Bacillati</taxon>
        <taxon>Bacillota</taxon>
        <taxon>Bacilli</taxon>
        <taxon>Lactobacillales</taxon>
        <taxon>Lactobacillaceae</taxon>
        <taxon>Loigolactobacillus</taxon>
    </lineage>
</organism>
<dbReference type="PATRIC" id="fig|1423726.3.peg.422"/>
<name>A0A0R1GKX6_9LACO</name>
<dbReference type="RefSeq" id="WP_057904915.1">
    <property type="nucleotide sequence ID" value="NZ_AZDA01000090.1"/>
</dbReference>
<dbReference type="Proteomes" id="UP000051461">
    <property type="component" value="Unassembled WGS sequence"/>
</dbReference>
<evidence type="ECO:0000313" key="2">
    <source>
        <dbReference type="Proteomes" id="UP000051461"/>
    </source>
</evidence>
<reference evidence="1 2" key="1">
    <citation type="journal article" date="2015" name="Genome Announc.">
        <title>Expanding the biotechnology potential of lactobacilli through comparative genomics of 213 strains and associated genera.</title>
        <authorList>
            <person name="Sun Z."/>
            <person name="Harris H.M."/>
            <person name="McCann A."/>
            <person name="Guo C."/>
            <person name="Argimon S."/>
            <person name="Zhang W."/>
            <person name="Yang X."/>
            <person name="Jeffery I.B."/>
            <person name="Cooney J.C."/>
            <person name="Kagawa T.F."/>
            <person name="Liu W."/>
            <person name="Song Y."/>
            <person name="Salvetti E."/>
            <person name="Wrobel A."/>
            <person name="Rasinkangas P."/>
            <person name="Parkhill J."/>
            <person name="Rea M.C."/>
            <person name="O'Sullivan O."/>
            <person name="Ritari J."/>
            <person name="Douillard F.P."/>
            <person name="Paul Ross R."/>
            <person name="Yang R."/>
            <person name="Briner A.E."/>
            <person name="Felis G.E."/>
            <person name="de Vos W.M."/>
            <person name="Barrangou R."/>
            <person name="Klaenhammer T.R."/>
            <person name="Caufield P.W."/>
            <person name="Cui Y."/>
            <person name="Zhang H."/>
            <person name="O'Toole P.W."/>
        </authorList>
    </citation>
    <scope>NUCLEOTIDE SEQUENCE [LARGE SCALE GENOMIC DNA]</scope>
    <source>
        <strain evidence="1 2">DSM 20003</strain>
    </source>
</reference>
<evidence type="ECO:0000313" key="1">
    <source>
        <dbReference type="EMBL" id="KRK34654.1"/>
    </source>
</evidence>
<evidence type="ECO:0008006" key="3">
    <source>
        <dbReference type="Google" id="ProtNLM"/>
    </source>
</evidence>
<sequence length="73" mass="8163">MKPRKVGTSTVLTVPKNIKITADDYDVFSGRDGAIIYLPKTKNPFTDPAFIKAHLNAYSDQDFIDTSILPDEF</sequence>
<comment type="caution">
    <text evidence="1">The sequence shown here is derived from an EMBL/GenBank/DDBJ whole genome shotgun (WGS) entry which is preliminary data.</text>
</comment>
<protein>
    <recommendedName>
        <fullName evidence="3">Antitoxin of toxin-antitoxin stability system</fullName>
    </recommendedName>
</protein>
<keyword evidence="2" id="KW-1185">Reference proteome</keyword>
<accession>A0A0R1GKX6</accession>